<organism evidence="1 2">
    <name type="scientific">Lepidopterella palustris CBS 459.81</name>
    <dbReference type="NCBI Taxonomy" id="1314670"/>
    <lineage>
        <taxon>Eukaryota</taxon>
        <taxon>Fungi</taxon>
        <taxon>Dikarya</taxon>
        <taxon>Ascomycota</taxon>
        <taxon>Pezizomycotina</taxon>
        <taxon>Dothideomycetes</taxon>
        <taxon>Pleosporomycetidae</taxon>
        <taxon>Mytilinidiales</taxon>
        <taxon>Argynnaceae</taxon>
        <taxon>Lepidopterella</taxon>
    </lineage>
</organism>
<sequence>MPDLTYYNYALHRMNDEEVRKDITVYLETEMSEIYRRHTGRKADWPDQESIRCLAARAGKLFIYASTAYRFVDEGDPLAFADHLEDILKDDSEGSDDIDKMYTQNMEHQIRHLSNKDKTRVLRRFRHIVGTIVILFSSPTMDSVSKLLSQSDPDSRSYRAGSYQTHTITSCFNNQYPE</sequence>
<evidence type="ECO:0000313" key="2">
    <source>
        <dbReference type="Proteomes" id="UP000250266"/>
    </source>
</evidence>
<gene>
    <name evidence="1" type="ORF">K432DRAFT_407428</name>
</gene>
<evidence type="ECO:0000313" key="1">
    <source>
        <dbReference type="EMBL" id="OCK77301.1"/>
    </source>
</evidence>
<reference evidence="1 2" key="1">
    <citation type="journal article" date="2016" name="Nat. Commun.">
        <title>Ectomycorrhizal ecology is imprinted in the genome of the dominant symbiotic fungus Cenococcum geophilum.</title>
        <authorList>
            <consortium name="DOE Joint Genome Institute"/>
            <person name="Peter M."/>
            <person name="Kohler A."/>
            <person name="Ohm R.A."/>
            <person name="Kuo A."/>
            <person name="Krutzmann J."/>
            <person name="Morin E."/>
            <person name="Arend M."/>
            <person name="Barry K.W."/>
            <person name="Binder M."/>
            <person name="Choi C."/>
            <person name="Clum A."/>
            <person name="Copeland A."/>
            <person name="Grisel N."/>
            <person name="Haridas S."/>
            <person name="Kipfer T."/>
            <person name="LaButti K."/>
            <person name="Lindquist E."/>
            <person name="Lipzen A."/>
            <person name="Maire R."/>
            <person name="Meier B."/>
            <person name="Mihaltcheva S."/>
            <person name="Molinier V."/>
            <person name="Murat C."/>
            <person name="Poggeler S."/>
            <person name="Quandt C.A."/>
            <person name="Sperisen C."/>
            <person name="Tritt A."/>
            <person name="Tisserant E."/>
            <person name="Crous P.W."/>
            <person name="Henrissat B."/>
            <person name="Nehls U."/>
            <person name="Egli S."/>
            <person name="Spatafora J.W."/>
            <person name="Grigoriev I.V."/>
            <person name="Martin F.M."/>
        </authorList>
    </citation>
    <scope>NUCLEOTIDE SEQUENCE [LARGE SCALE GENOMIC DNA]</scope>
    <source>
        <strain evidence="1 2">CBS 459.81</strain>
    </source>
</reference>
<name>A0A8E2E4M5_9PEZI</name>
<dbReference type="OrthoDB" id="3266532at2759"/>
<proteinExistence type="predicted"/>
<protein>
    <submittedName>
        <fullName evidence="1">Uncharacterized protein</fullName>
    </submittedName>
</protein>
<dbReference type="EMBL" id="KV745138">
    <property type="protein sequence ID" value="OCK77301.1"/>
    <property type="molecule type" value="Genomic_DNA"/>
</dbReference>
<dbReference type="AlphaFoldDB" id="A0A8E2E4M5"/>
<keyword evidence="2" id="KW-1185">Reference proteome</keyword>
<dbReference type="Proteomes" id="UP000250266">
    <property type="component" value="Unassembled WGS sequence"/>
</dbReference>
<accession>A0A8E2E4M5</accession>